<dbReference type="KEGG" id="egu:105057669"/>
<dbReference type="GO" id="GO:0005739">
    <property type="term" value="C:mitochondrion"/>
    <property type="evidence" value="ECO:0007669"/>
    <property type="project" value="UniProtKB-ARBA"/>
</dbReference>
<evidence type="ECO:0000256" key="7">
    <source>
        <dbReference type="ARBA" id="ARBA00022840"/>
    </source>
</evidence>
<dbReference type="GO" id="GO:0005524">
    <property type="term" value="F:ATP binding"/>
    <property type="evidence" value="ECO:0007669"/>
    <property type="project" value="UniProtKB-UniRule"/>
</dbReference>
<comment type="catalytic activity">
    <reaction evidence="11">
        <text>D-glucose + ATP = D-glucose 6-phosphate + ADP + H(+)</text>
        <dbReference type="Rhea" id="RHEA:17825"/>
        <dbReference type="ChEBI" id="CHEBI:4167"/>
        <dbReference type="ChEBI" id="CHEBI:15378"/>
        <dbReference type="ChEBI" id="CHEBI:30616"/>
        <dbReference type="ChEBI" id="CHEBI:61548"/>
        <dbReference type="ChEBI" id="CHEBI:456216"/>
        <dbReference type="EC" id="2.7.1.1"/>
    </reaction>
    <physiologicalReaction direction="left-to-right" evidence="11">
        <dbReference type="Rhea" id="RHEA:17826"/>
    </physiologicalReaction>
</comment>
<keyword evidence="4 12" id="KW-0808">Transferase</keyword>
<keyword evidence="8 12" id="KW-0324">Glycolysis</keyword>
<evidence type="ECO:0000256" key="1">
    <source>
        <dbReference type="ARBA" id="ARBA00004888"/>
    </source>
</evidence>
<dbReference type="PROSITE" id="PS51748">
    <property type="entry name" value="HEXOKINASE_2"/>
    <property type="match status" value="1"/>
</dbReference>
<dbReference type="GO" id="GO:0001678">
    <property type="term" value="P:intracellular glucose homeostasis"/>
    <property type="evidence" value="ECO:0007669"/>
    <property type="project" value="InterPro"/>
</dbReference>
<dbReference type="InterPro" id="IPR001312">
    <property type="entry name" value="Hexokinase"/>
</dbReference>
<dbReference type="AlphaFoldDB" id="A0A6I9S706"/>
<dbReference type="FunCoup" id="A0A6I9S706">
    <property type="interactions" value="2794"/>
</dbReference>
<comment type="catalytic activity">
    <reaction evidence="10">
        <text>D-fructose + ATP = D-fructose 6-phosphate + ADP + H(+)</text>
        <dbReference type="Rhea" id="RHEA:16125"/>
        <dbReference type="ChEBI" id="CHEBI:15378"/>
        <dbReference type="ChEBI" id="CHEBI:30616"/>
        <dbReference type="ChEBI" id="CHEBI:37721"/>
        <dbReference type="ChEBI" id="CHEBI:61527"/>
        <dbReference type="ChEBI" id="CHEBI:456216"/>
        <dbReference type="EC" id="2.7.1.1"/>
    </reaction>
    <physiologicalReaction direction="left-to-right" evidence="10">
        <dbReference type="Rhea" id="RHEA:16126"/>
    </physiologicalReaction>
</comment>
<reference evidence="16" key="1">
    <citation type="submission" date="2025-08" db="UniProtKB">
        <authorList>
            <consortium name="RefSeq"/>
        </authorList>
    </citation>
    <scope>IDENTIFICATION</scope>
</reference>
<evidence type="ECO:0000256" key="11">
    <source>
        <dbReference type="ARBA" id="ARBA00048160"/>
    </source>
</evidence>
<dbReference type="PRINTS" id="PR00475">
    <property type="entry name" value="HEXOKINASE"/>
</dbReference>
<evidence type="ECO:0000256" key="5">
    <source>
        <dbReference type="ARBA" id="ARBA00022741"/>
    </source>
</evidence>
<dbReference type="GO" id="GO:0006096">
    <property type="term" value="P:glycolytic process"/>
    <property type="evidence" value="ECO:0007669"/>
    <property type="project" value="UniProtKB-UniPathway"/>
</dbReference>
<feature type="domain" description="Hexokinase N-terminal" evidence="13">
    <location>
        <begin position="41"/>
        <end position="241"/>
    </location>
</feature>
<dbReference type="InParanoid" id="A0A6I9S706"/>
<feature type="domain" description="Hexokinase C-terminal" evidence="14">
    <location>
        <begin position="248"/>
        <end position="494"/>
    </location>
</feature>
<evidence type="ECO:0000256" key="8">
    <source>
        <dbReference type="ARBA" id="ARBA00023152"/>
    </source>
</evidence>
<evidence type="ECO:0000313" key="15">
    <source>
        <dbReference type="Proteomes" id="UP000504607"/>
    </source>
</evidence>
<dbReference type="GO" id="GO:0004340">
    <property type="term" value="F:glucokinase activity"/>
    <property type="evidence" value="ECO:0007669"/>
    <property type="project" value="UniProtKB-ARBA"/>
</dbReference>
<comment type="catalytic activity">
    <reaction evidence="9">
        <text>a D-hexose + ATP = a D-hexose 6-phosphate + ADP + H(+)</text>
        <dbReference type="Rhea" id="RHEA:22740"/>
        <dbReference type="ChEBI" id="CHEBI:4194"/>
        <dbReference type="ChEBI" id="CHEBI:15378"/>
        <dbReference type="ChEBI" id="CHEBI:30616"/>
        <dbReference type="ChEBI" id="CHEBI:229467"/>
        <dbReference type="ChEBI" id="CHEBI:456216"/>
        <dbReference type="EC" id="2.7.1.1"/>
    </reaction>
    <physiologicalReaction direction="left-to-right" evidence="9">
        <dbReference type="Rhea" id="RHEA:22741"/>
    </physiologicalReaction>
</comment>
<dbReference type="Pfam" id="PF03727">
    <property type="entry name" value="Hexokinase_2"/>
    <property type="match status" value="1"/>
</dbReference>
<evidence type="ECO:0000256" key="10">
    <source>
        <dbReference type="ARBA" id="ARBA00047905"/>
    </source>
</evidence>
<dbReference type="UniPathway" id="UPA00242"/>
<dbReference type="EC" id="2.7.1.-" evidence="12"/>
<dbReference type="FunFam" id="3.40.367.20:FF:000003">
    <property type="entry name" value="Phosphotransferase"/>
    <property type="match status" value="1"/>
</dbReference>
<dbReference type="InterPro" id="IPR043129">
    <property type="entry name" value="ATPase_NBD"/>
</dbReference>
<protein>
    <recommendedName>
        <fullName evidence="12">Phosphotransferase</fullName>
        <ecNumber evidence="12">2.7.1.-</ecNumber>
    </recommendedName>
</protein>
<dbReference type="GeneID" id="105057669"/>
<evidence type="ECO:0000259" key="14">
    <source>
        <dbReference type="Pfam" id="PF03727"/>
    </source>
</evidence>
<dbReference type="UniPathway" id="UPA00109">
    <property type="reaction ID" value="UER00180"/>
</dbReference>
<keyword evidence="7 12" id="KW-0067">ATP-binding</keyword>
<comment type="pathway">
    <text evidence="2">Carbohydrate metabolism; hexose metabolism.</text>
</comment>
<dbReference type="FunFam" id="3.30.420.40:FF:000034">
    <property type="entry name" value="Phosphotransferase"/>
    <property type="match status" value="1"/>
</dbReference>
<dbReference type="GO" id="GO:0019318">
    <property type="term" value="P:hexose metabolic process"/>
    <property type="evidence" value="ECO:0007669"/>
    <property type="project" value="UniProtKB-UniPathway"/>
</dbReference>
<accession>A0A6I9S706</accession>
<dbReference type="RefSeq" id="XP_010938649.1">
    <property type="nucleotide sequence ID" value="XM_010940347.3"/>
</dbReference>
<dbReference type="PROSITE" id="PS00378">
    <property type="entry name" value="HEXOKINASE_1"/>
    <property type="match status" value="1"/>
</dbReference>
<comment type="similarity">
    <text evidence="3 12">Belongs to the hexokinase family.</text>
</comment>
<evidence type="ECO:0000256" key="2">
    <source>
        <dbReference type="ARBA" id="ARBA00005028"/>
    </source>
</evidence>
<sequence>MGRVVFGVALGCAVVTCAIAAVLVGRRARSRRKWRRAVEVLREFEEGCVTSIGRLRQVVDAMAVEMHAGLASDGGSKLKMLLSFIDSLPNGNEIGTYYALDLGGTNFRVLRVQLGGRGSMILSRQVECRPIPQELMNGTSEGLFHFIAVTLKQFVEQQEDDDSEKKPDEKKVLGFTFSFPVRQMSVSSGILIKWTKGFSVEDAVGKDVARCLEEAMTKAGLNMRVAALVNDTVGTLALGHYYDEDTVAAVIFGTGTNACYVERTDAIIKCQGLLTNSGGMVVNMEWGNFWSSHLPRTSYDIALDEESPNCNDQGFEKMISGMYLGDIARRVLYRMAQESDIFGDGAYNLSMCFILRTPLMAAMHEDDSPDLREVGRILTESLQIPDVSLKARRLVVRVCDVVTRRAARLAAAGIVGILKKIGRDGSGGVASGRTKGRPRRTVVAIEGGLYANYSMFREYLNEAVAEILGEEVAQNVVIRVTEDGSGIGAALLAATYSSNR</sequence>
<keyword evidence="5 12" id="KW-0547">Nucleotide-binding</keyword>
<dbReference type="Gene3D" id="3.30.420.40">
    <property type="match status" value="1"/>
</dbReference>
<keyword evidence="15" id="KW-1185">Reference proteome</keyword>
<keyword evidence="6 12" id="KW-0418">Kinase</keyword>
<dbReference type="InterPro" id="IPR019807">
    <property type="entry name" value="Hexokinase_BS"/>
</dbReference>
<dbReference type="InterPro" id="IPR022673">
    <property type="entry name" value="Hexokinase_C"/>
</dbReference>
<evidence type="ECO:0000256" key="12">
    <source>
        <dbReference type="RuleBase" id="RU362007"/>
    </source>
</evidence>
<dbReference type="SUPFAM" id="SSF53067">
    <property type="entry name" value="Actin-like ATPase domain"/>
    <property type="match status" value="2"/>
</dbReference>
<dbReference type="GO" id="GO:0009749">
    <property type="term" value="P:response to glucose"/>
    <property type="evidence" value="ECO:0007669"/>
    <property type="project" value="UniProtKB-ARBA"/>
</dbReference>
<dbReference type="Pfam" id="PF00349">
    <property type="entry name" value="Hexokinase_1"/>
    <property type="match status" value="1"/>
</dbReference>
<dbReference type="PANTHER" id="PTHR19443:SF6">
    <property type="entry name" value="HEXOKINASE-4"/>
    <property type="match status" value="1"/>
</dbReference>
<dbReference type="InterPro" id="IPR022672">
    <property type="entry name" value="Hexokinase_N"/>
</dbReference>
<evidence type="ECO:0000259" key="13">
    <source>
        <dbReference type="Pfam" id="PF00349"/>
    </source>
</evidence>
<proteinExistence type="inferred from homology"/>
<gene>
    <name evidence="16" type="primary">LOC105057669</name>
</gene>
<comment type="pathway">
    <text evidence="1">Carbohydrate degradation; glycolysis; D-glyceraldehyde 3-phosphate and glycerone phosphate from D-glucose: step 1/4.</text>
</comment>
<name>A0A6I9S706_ELAGV</name>
<evidence type="ECO:0000256" key="4">
    <source>
        <dbReference type="ARBA" id="ARBA00022679"/>
    </source>
</evidence>
<dbReference type="OrthoDB" id="419537at2759"/>
<dbReference type="PANTHER" id="PTHR19443">
    <property type="entry name" value="HEXOKINASE"/>
    <property type="match status" value="1"/>
</dbReference>
<evidence type="ECO:0000256" key="6">
    <source>
        <dbReference type="ARBA" id="ARBA00022777"/>
    </source>
</evidence>
<dbReference type="Proteomes" id="UP000504607">
    <property type="component" value="Chromosome 14"/>
</dbReference>
<dbReference type="GO" id="GO:0005829">
    <property type="term" value="C:cytosol"/>
    <property type="evidence" value="ECO:0007669"/>
    <property type="project" value="TreeGrafter"/>
</dbReference>
<dbReference type="Gene3D" id="3.40.367.20">
    <property type="match status" value="1"/>
</dbReference>
<organism evidence="15 16">
    <name type="scientific">Elaeis guineensis var. tenera</name>
    <name type="common">Oil palm</name>
    <dbReference type="NCBI Taxonomy" id="51953"/>
    <lineage>
        <taxon>Eukaryota</taxon>
        <taxon>Viridiplantae</taxon>
        <taxon>Streptophyta</taxon>
        <taxon>Embryophyta</taxon>
        <taxon>Tracheophyta</taxon>
        <taxon>Spermatophyta</taxon>
        <taxon>Magnoliopsida</taxon>
        <taxon>Liliopsida</taxon>
        <taxon>Arecaceae</taxon>
        <taxon>Arecoideae</taxon>
        <taxon>Cocoseae</taxon>
        <taxon>Elaeidinae</taxon>
        <taxon>Elaeis</taxon>
    </lineage>
</organism>
<evidence type="ECO:0000256" key="9">
    <source>
        <dbReference type="ARBA" id="ARBA00044613"/>
    </source>
</evidence>
<evidence type="ECO:0000313" key="16">
    <source>
        <dbReference type="RefSeq" id="XP_010938649.1"/>
    </source>
</evidence>
<evidence type="ECO:0000256" key="3">
    <source>
        <dbReference type="ARBA" id="ARBA00009225"/>
    </source>
</evidence>
<dbReference type="CDD" id="cd24020">
    <property type="entry name" value="ASKHA_NBD_HK_plant"/>
    <property type="match status" value="1"/>
</dbReference>
<dbReference type="GO" id="GO:0005536">
    <property type="term" value="F:D-glucose binding"/>
    <property type="evidence" value="ECO:0007669"/>
    <property type="project" value="InterPro"/>
</dbReference>